<evidence type="ECO:0000259" key="14">
    <source>
        <dbReference type="Pfam" id="PF02910"/>
    </source>
</evidence>
<evidence type="ECO:0000256" key="2">
    <source>
        <dbReference type="ARBA" id="ARBA00004950"/>
    </source>
</evidence>
<dbReference type="GO" id="GO:0034628">
    <property type="term" value="P:'de novo' NAD+ biosynthetic process from L-aspartate"/>
    <property type="evidence" value="ECO:0007669"/>
    <property type="project" value="TreeGrafter"/>
</dbReference>
<dbReference type="SUPFAM" id="SSF51905">
    <property type="entry name" value="FAD/NAD(P)-binding domain"/>
    <property type="match status" value="1"/>
</dbReference>
<comment type="cofactor">
    <cofactor evidence="1">
        <name>FAD</name>
        <dbReference type="ChEBI" id="CHEBI:57692"/>
    </cofactor>
</comment>
<evidence type="ECO:0000313" key="16">
    <source>
        <dbReference type="Proteomes" id="UP000008366"/>
    </source>
</evidence>
<evidence type="ECO:0000256" key="5">
    <source>
        <dbReference type="ARBA" id="ARBA00021901"/>
    </source>
</evidence>
<dbReference type="Proteomes" id="UP000008366">
    <property type="component" value="Unassembled WGS sequence"/>
</dbReference>
<dbReference type="SUPFAM" id="SSF46977">
    <property type="entry name" value="Succinate dehydrogenase/fumarate reductase flavoprotein C-terminal domain"/>
    <property type="match status" value="1"/>
</dbReference>
<evidence type="ECO:0000256" key="3">
    <source>
        <dbReference type="ARBA" id="ARBA00008562"/>
    </source>
</evidence>
<evidence type="ECO:0000256" key="9">
    <source>
        <dbReference type="ARBA" id="ARBA00023002"/>
    </source>
</evidence>
<keyword evidence="8" id="KW-0274">FAD</keyword>
<comment type="caution">
    <text evidence="15">The sequence shown here is derived from an EMBL/GenBank/DDBJ whole genome shotgun (WGS) entry which is preliminary data.</text>
</comment>
<dbReference type="InterPro" id="IPR003953">
    <property type="entry name" value="FAD-dep_OxRdtase_2_FAD-bd"/>
</dbReference>
<dbReference type="EMBL" id="BAHD01000004">
    <property type="protein sequence ID" value="GAB94365.1"/>
    <property type="molecule type" value="Genomic_DNA"/>
</dbReference>
<evidence type="ECO:0000256" key="4">
    <source>
        <dbReference type="ARBA" id="ARBA00012173"/>
    </source>
</evidence>
<dbReference type="SUPFAM" id="SSF56425">
    <property type="entry name" value="Succinate dehydrogenase/fumarate reductase flavoprotein, catalytic domain"/>
    <property type="match status" value="1"/>
</dbReference>
<dbReference type="InterPro" id="IPR027477">
    <property type="entry name" value="Succ_DH/fumarate_Rdtase_cat_sf"/>
</dbReference>
<dbReference type="Pfam" id="PF00890">
    <property type="entry name" value="FAD_binding_2"/>
    <property type="match status" value="1"/>
</dbReference>
<dbReference type="STRING" id="1184609.KILIM_004_01570"/>
<name>K6W5C5_9MICO</name>
<dbReference type="InterPro" id="IPR005288">
    <property type="entry name" value="NadB"/>
</dbReference>
<evidence type="ECO:0000256" key="8">
    <source>
        <dbReference type="ARBA" id="ARBA00022827"/>
    </source>
</evidence>
<dbReference type="Gene3D" id="3.90.700.10">
    <property type="entry name" value="Succinate dehydrogenase/fumarate reductase flavoprotein, catalytic domain"/>
    <property type="match status" value="1"/>
</dbReference>
<evidence type="ECO:0000256" key="7">
    <source>
        <dbReference type="ARBA" id="ARBA00022642"/>
    </source>
</evidence>
<organism evidence="15 16">
    <name type="scientific">Kineosphaera limosa NBRC 100340</name>
    <dbReference type="NCBI Taxonomy" id="1184609"/>
    <lineage>
        <taxon>Bacteria</taxon>
        <taxon>Bacillati</taxon>
        <taxon>Actinomycetota</taxon>
        <taxon>Actinomycetes</taxon>
        <taxon>Micrococcales</taxon>
        <taxon>Dermatophilaceae</taxon>
        <taxon>Kineosphaera</taxon>
    </lineage>
</organism>
<keyword evidence="6" id="KW-0285">Flavoprotein</keyword>
<keyword evidence="7" id="KW-0662">Pyridine nucleotide biosynthesis</keyword>
<dbReference type="EC" id="1.4.3.16" evidence="4"/>
<dbReference type="InterPro" id="IPR036188">
    <property type="entry name" value="FAD/NAD-bd_sf"/>
</dbReference>
<dbReference type="UniPathway" id="UPA00253">
    <property type="reaction ID" value="UER00326"/>
</dbReference>
<dbReference type="Gene3D" id="3.50.50.60">
    <property type="entry name" value="FAD/NAD(P)-binding domain"/>
    <property type="match status" value="1"/>
</dbReference>
<gene>
    <name evidence="15" type="primary">nadB</name>
    <name evidence="15" type="ORF">KILIM_004_01570</name>
</gene>
<evidence type="ECO:0000256" key="10">
    <source>
        <dbReference type="ARBA" id="ARBA00029426"/>
    </source>
</evidence>
<evidence type="ECO:0000259" key="13">
    <source>
        <dbReference type="Pfam" id="PF00890"/>
    </source>
</evidence>
<dbReference type="InterPro" id="IPR037099">
    <property type="entry name" value="Fum_R/Succ_DH_flav-like_C_sf"/>
</dbReference>
<dbReference type="OrthoDB" id="9805351at2"/>
<dbReference type="GO" id="GO:0008734">
    <property type="term" value="F:L-aspartate oxidase activity"/>
    <property type="evidence" value="ECO:0007669"/>
    <property type="project" value="UniProtKB-EC"/>
</dbReference>
<feature type="domain" description="FAD-dependent oxidoreductase 2 FAD-binding" evidence="13">
    <location>
        <begin position="21"/>
        <end position="391"/>
    </location>
</feature>
<evidence type="ECO:0000313" key="15">
    <source>
        <dbReference type="EMBL" id="GAB94365.1"/>
    </source>
</evidence>
<dbReference type="PANTHER" id="PTHR42716">
    <property type="entry name" value="L-ASPARTATE OXIDASE"/>
    <property type="match status" value="1"/>
</dbReference>
<dbReference type="InterPro" id="IPR015939">
    <property type="entry name" value="Fum_Rdtase/Succ_DH_flav-like_C"/>
</dbReference>
<keyword evidence="16" id="KW-1185">Reference proteome</keyword>
<comment type="function">
    <text evidence="10">Catalyzes the oxidation of L-aspartate to iminoaspartate, the first step in the de novo biosynthesis of NAD(+).</text>
</comment>
<evidence type="ECO:0000256" key="11">
    <source>
        <dbReference type="ARBA" id="ARBA00030386"/>
    </source>
</evidence>
<comment type="similarity">
    <text evidence="3">Belongs to the FAD-dependent oxidoreductase 2 family. NadB subfamily.</text>
</comment>
<evidence type="ECO:0000256" key="6">
    <source>
        <dbReference type="ARBA" id="ARBA00022630"/>
    </source>
</evidence>
<dbReference type="GO" id="GO:0033765">
    <property type="term" value="F:steroid dehydrogenase activity, acting on the CH-CH group of donors"/>
    <property type="evidence" value="ECO:0007669"/>
    <property type="project" value="UniProtKB-ARBA"/>
</dbReference>
<reference evidence="15 16" key="1">
    <citation type="submission" date="2012-08" db="EMBL/GenBank/DDBJ databases">
        <title>Whole genome shotgun sequence of Kineosphaera limosa NBRC 100340.</title>
        <authorList>
            <person name="Yoshida I."/>
            <person name="Isaki S."/>
            <person name="Hosoyama A."/>
            <person name="Tsuchikane K."/>
            <person name="Katsumata H."/>
            <person name="Ando Y."/>
            <person name="Ohji S."/>
            <person name="Hamada M."/>
            <person name="Tamura T."/>
            <person name="Yamazoe A."/>
            <person name="Yamazaki S."/>
            <person name="Fujita N."/>
        </authorList>
    </citation>
    <scope>NUCLEOTIDE SEQUENCE [LARGE SCALE GENOMIC DNA]</scope>
    <source>
        <strain evidence="15 16">NBRC 100340</strain>
    </source>
</reference>
<feature type="domain" description="Fumarate reductase/succinate dehydrogenase flavoprotein-like C-terminal" evidence="14">
    <location>
        <begin position="467"/>
        <end position="504"/>
    </location>
</feature>
<dbReference type="Pfam" id="PF02910">
    <property type="entry name" value="Succ_DH_flav_C"/>
    <property type="match status" value="1"/>
</dbReference>
<comment type="pathway">
    <text evidence="2">Cofactor biosynthesis; NAD(+) biosynthesis; iminoaspartate from L-aspartate (oxidase route): step 1/1.</text>
</comment>
<evidence type="ECO:0000256" key="12">
    <source>
        <dbReference type="ARBA" id="ARBA00048305"/>
    </source>
</evidence>
<dbReference type="AlphaFoldDB" id="K6W5C5"/>
<proteinExistence type="inferred from homology"/>
<dbReference type="eggNOG" id="COG0029">
    <property type="taxonomic scope" value="Bacteria"/>
</dbReference>
<evidence type="ECO:0000256" key="1">
    <source>
        <dbReference type="ARBA" id="ARBA00001974"/>
    </source>
</evidence>
<keyword evidence="9" id="KW-0560">Oxidoreductase</keyword>
<comment type="catalytic activity">
    <reaction evidence="12">
        <text>L-aspartate + O2 = iminosuccinate + H2O2</text>
        <dbReference type="Rhea" id="RHEA:25876"/>
        <dbReference type="ChEBI" id="CHEBI:15379"/>
        <dbReference type="ChEBI" id="CHEBI:16240"/>
        <dbReference type="ChEBI" id="CHEBI:29991"/>
        <dbReference type="ChEBI" id="CHEBI:77875"/>
        <dbReference type="EC" id="1.4.3.16"/>
    </reaction>
    <physiologicalReaction direction="left-to-right" evidence="12">
        <dbReference type="Rhea" id="RHEA:25877"/>
    </physiologicalReaction>
</comment>
<dbReference type="PRINTS" id="PR00368">
    <property type="entry name" value="FADPNR"/>
</dbReference>
<sequence length="537" mass="53973">MRQPAHAATRREVCREFVPGALVVGAGLAGLATALELAERGIPVTVLCPSTPGAGTSSELAQGGIAAALGADDHPRLHARDTVRAGGGLVDGCVARRITAAAPGVVAQLQRWGATFDSDDAGTLRLGLEGAHGRHRIVHAAGDGTGAEVTRAAVAAARAHPGIQVRAGVHVTRLLTDASHTVVGVQATGALGPMTLLAAAVVLATGGVGGLFAHTTNPLDSWGAGLALGLRAGARVRDLELVQFHPTALAAPSPGAATGRLPLISEAVRGEGVPLVLEDGSPALADPLAGRDVVARGVWAALRAGHRVYLDTPATLGTDMSRRFPTITAACRAAGLDPAADRIPVRPAAHYHMGGLVVDARGRTDVAGLWAVGEVASTGLHGANRLASNSLLEAVAAAGHAAADIAAHAPGAPSRPAPTGLADVSADVSATALRSRPSASDRGLLEEAAGVLRDGPSLLAAAARLREGAEHDDARLVAYLLTVAALRRTESRGAHQRTDHPEAGPAQHTYVDLGDLHDAAELGTGFAGLVGLVGSAS</sequence>
<dbReference type="RefSeq" id="WP_006590898.1">
    <property type="nucleotide sequence ID" value="NZ_BAHD01000004.1"/>
</dbReference>
<protein>
    <recommendedName>
        <fullName evidence="5">L-aspartate oxidase</fullName>
        <ecNumber evidence="4">1.4.3.16</ecNumber>
    </recommendedName>
    <alternativeName>
        <fullName evidence="11">Quinolinate synthase B</fullName>
    </alternativeName>
</protein>
<dbReference type="Gene3D" id="1.20.58.100">
    <property type="entry name" value="Fumarate reductase/succinate dehydrogenase flavoprotein-like, C-terminal domain"/>
    <property type="match status" value="1"/>
</dbReference>
<accession>K6W5C5</accession>
<dbReference type="PANTHER" id="PTHR42716:SF2">
    <property type="entry name" value="L-ASPARTATE OXIDASE, CHLOROPLASTIC"/>
    <property type="match status" value="1"/>
</dbReference>